<evidence type="ECO:0000259" key="6">
    <source>
        <dbReference type="PROSITE" id="PS50808"/>
    </source>
</evidence>
<dbReference type="OrthoDB" id="1741262at2759"/>
<organism evidence="7 8">
    <name type="scientific">Rhododendron simsii</name>
    <name type="common">Sims's rhododendron</name>
    <dbReference type="NCBI Taxonomy" id="118357"/>
    <lineage>
        <taxon>Eukaryota</taxon>
        <taxon>Viridiplantae</taxon>
        <taxon>Streptophyta</taxon>
        <taxon>Embryophyta</taxon>
        <taxon>Tracheophyta</taxon>
        <taxon>Spermatophyta</taxon>
        <taxon>Magnoliopsida</taxon>
        <taxon>eudicotyledons</taxon>
        <taxon>Gunneridae</taxon>
        <taxon>Pentapetalae</taxon>
        <taxon>asterids</taxon>
        <taxon>Ericales</taxon>
        <taxon>Ericaceae</taxon>
        <taxon>Ericoideae</taxon>
        <taxon>Rhodoreae</taxon>
        <taxon>Rhododendron</taxon>
    </lineage>
</organism>
<sequence length="226" mass="26088">MAPPKKKSKNVVDPTWNHCVRATELIDPEAIDNTRLKLVCNYCGKTLSGCVSRMKHHLAHTHHNAKPCEKVSKDVTNMFLKILGVLKQRNCIEQHDVDCFDEVGNMISKRGNIGRLPVHHDTITKAKTLTVYIYRHTWVLNLMRKHKKNHNLARPVVTSFKFNVHFKFYYDASFEADEEVRLGLYTVIERMYPGIQARLKLDAQMDKFHNAAGMFGIDMAVITREK</sequence>
<keyword evidence="3" id="KW-0862">Zinc</keyword>
<reference evidence="7" key="1">
    <citation type="submission" date="2019-11" db="EMBL/GenBank/DDBJ databases">
        <authorList>
            <person name="Liu Y."/>
            <person name="Hou J."/>
            <person name="Li T.-Q."/>
            <person name="Guan C.-H."/>
            <person name="Wu X."/>
            <person name="Wu H.-Z."/>
            <person name="Ling F."/>
            <person name="Zhang R."/>
            <person name="Shi X.-G."/>
            <person name="Ren J.-P."/>
            <person name="Chen E.-F."/>
            <person name="Sun J.-M."/>
        </authorList>
    </citation>
    <scope>NUCLEOTIDE SEQUENCE</scope>
    <source>
        <strain evidence="7">Adult_tree_wgs_1</strain>
        <tissue evidence="7">Leaves</tissue>
    </source>
</reference>
<proteinExistence type="predicted"/>
<dbReference type="InterPro" id="IPR003656">
    <property type="entry name" value="Znf_BED"/>
</dbReference>
<evidence type="ECO:0000256" key="1">
    <source>
        <dbReference type="ARBA" id="ARBA00022723"/>
    </source>
</evidence>
<dbReference type="Pfam" id="PF02892">
    <property type="entry name" value="zf-BED"/>
    <property type="match status" value="1"/>
</dbReference>
<dbReference type="PROSITE" id="PS50808">
    <property type="entry name" value="ZF_BED"/>
    <property type="match status" value="1"/>
</dbReference>
<dbReference type="EMBL" id="WJXA01000004">
    <property type="protein sequence ID" value="KAF7145502.1"/>
    <property type="molecule type" value="Genomic_DNA"/>
</dbReference>
<dbReference type="Proteomes" id="UP000626092">
    <property type="component" value="Unassembled WGS sequence"/>
</dbReference>
<dbReference type="AlphaFoldDB" id="A0A834H3C7"/>
<keyword evidence="1" id="KW-0479">Metal-binding</keyword>
<evidence type="ECO:0000313" key="7">
    <source>
        <dbReference type="EMBL" id="KAF7145502.1"/>
    </source>
</evidence>
<comment type="caution">
    <text evidence="7">The sequence shown here is derived from an EMBL/GenBank/DDBJ whole genome shotgun (WGS) entry which is preliminary data.</text>
</comment>
<feature type="domain" description="BED-type" evidence="6">
    <location>
        <begin position="10"/>
        <end position="75"/>
    </location>
</feature>
<dbReference type="InterPro" id="IPR013087">
    <property type="entry name" value="Znf_C2H2_type"/>
</dbReference>
<dbReference type="GO" id="GO:0008270">
    <property type="term" value="F:zinc ion binding"/>
    <property type="evidence" value="ECO:0007669"/>
    <property type="project" value="UniProtKB-KW"/>
</dbReference>
<evidence type="ECO:0000259" key="5">
    <source>
        <dbReference type="PROSITE" id="PS50157"/>
    </source>
</evidence>
<evidence type="ECO:0000256" key="4">
    <source>
        <dbReference type="PROSITE-ProRule" id="PRU00042"/>
    </source>
</evidence>
<dbReference type="PROSITE" id="PS00028">
    <property type="entry name" value="ZINC_FINGER_C2H2_1"/>
    <property type="match status" value="1"/>
</dbReference>
<protein>
    <recommendedName>
        <fullName evidence="9">BED-type domain-containing protein</fullName>
    </recommendedName>
</protein>
<feature type="domain" description="C2H2-type" evidence="5">
    <location>
        <begin position="38"/>
        <end position="67"/>
    </location>
</feature>
<dbReference type="PANTHER" id="PTHR46951">
    <property type="entry name" value="BED-TYPE DOMAIN-CONTAINING PROTEIN"/>
    <property type="match status" value="1"/>
</dbReference>
<name>A0A834H3C7_RHOSS</name>
<evidence type="ECO:0000256" key="3">
    <source>
        <dbReference type="ARBA" id="ARBA00022833"/>
    </source>
</evidence>
<keyword evidence="8" id="KW-1185">Reference proteome</keyword>
<evidence type="ECO:0008006" key="9">
    <source>
        <dbReference type="Google" id="ProtNLM"/>
    </source>
</evidence>
<dbReference type="PANTHER" id="PTHR46951:SF2">
    <property type="entry name" value="BED-TYPE DOMAIN-CONTAINING PROTEIN"/>
    <property type="match status" value="1"/>
</dbReference>
<accession>A0A834H3C7</accession>
<dbReference type="PROSITE" id="PS50157">
    <property type="entry name" value="ZINC_FINGER_C2H2_2"/>
    <property type="match status" value="1"/>
</dbReference>
<keyword evidence="2 4" id="KW-0863">Zinc-finger</keyword>
<evidence type="ECO:0000256" key="2">
    <source>
        <dbReference type="ARBA" id="ARBA00022771"/>
    </source>
</evidence>
<evidence type="ECO:0000313" key="8">
    <source>
        <dbReference type="Proteomes" id="UP000626092"/>
    </source>
</evidence>
<dbReference type="GO" id="GO:0003677">
    <property type="term" value="F:DNA binding"/>
    <property type="evidence" value="ECO:0007669"/>
    <property type="project" value="InterPro"/>
</dbReference>
<gene>
    <name evidence="7" type="ORF">RHSIM_Rhsim04G0154100</name>
</gene>